<sequence length="89" mass="9295">MALTDSRRTLAMQQAPVRALSLEPGKGYVVNEGPMLISTGVDAGCSVDGREEQLFDSKYVADRGLVMDTFAGGANKEAEKGKAKGGSTS</sequence>
<proteinExistence type="predicted"/>
<protein>
    <submittedName>
        <fullName evidence="1">Uncharacterized protein</fullName>
    </submittedName>
</protein>
<evidence type="ECO:0000313" key="2">
    <source>
        <dbReference type="Proteomes" id="UP001066276"/>
    </source>
</evidence>
<keyword evidence="2" id="KW-1185">Reference proteome</keyword>
<gene>
    <name evidence="1" type="ORF">NDU88_004503</name>
</gene>
<organism evidence="1 2">
    <name type="scientific">Pleurodeles waltl</name>
    <name type="common">Iberian ribbed newt</name>
    <dbReference type="NCBI Taxonomy" id="8319"/>
    <lineage>
        <taxon>Eukaryota</taxon>
        <taxon>Metazoa</taxon>
        <taxon>Chordata</taxon>
        <taxon>Craniata</taxon>
        <taxon>Vertebrata</taxon>
        <taxon>Euteleostomi</taxon>
        <taxon>Amphibia</taxon>
        <taxon>Batrachia</taxon>
        <taxon>Caudata</taxon>
        <taxon>Salamandroidea</taxon>
        <taxon>Salamandridae</taxon>
        <taxon>Pleurodelinae</taxon>
        <taxon>Pleurodeles</taxon>
    </lineage>
</organism>
<comment type="caution">
    <text evidence="1">The sequence shown here is derived from an EMBL/GenBank/DDBJ whole genome shotgun (WGS) entry which is preliminary data.</text>
</comment>
<name>A0AAV7PFW0_PLEWA</name>
<accession>A0AAV7PFW0</accession>
<dbReference type="Proteomes" id="UP001066276">
    <property type="component" value="Chromosome 7"/>
</dbReference>
<dbReference type="AlphaFoldDB" id="A0AAV7PFW0"/>
<dbReference type="EMBL" id="JANPWB010000011">
    <property type="protein sequence ID" value="KAJ1126092.1"/>
    <property type="molecule type" value="Genomic_DNA"/>
</dbReference>
<evidence type="ECO:0000313" key="1">
    <source>
        <dbReference type="EMBL" id="KAJ1126092.1"/>
    </source>
</evidence>
<reference evidence="1" key="1">
    <citation type="journal article" date="2022" name="bioRxiv">
        <title>Sequencing and chromosome-scale assembly of the giantPleurodeles waltlgenome.</title>
        <authorList>
            <person name="Brown T."/>
            <person name="Elewa A."/>
            <person name="Iarovenko S."/>
            <person name="Subramanian E."/>
            <person name="Araus A.J."/>
            <person name="Petzold A."/>
            <person name="Susuki M."/>
            <person name="Suzuki K.-i.T."/>
            <person name="Hayashi T."/>
            <person name="Toyoda A."/>
            <person name="Oliveira C."/>
            <person name="Osipova E."/>
            <person name="Leigh N.D."/>
            <person name="Simon A."/>
            <person name="Yun M.H."/>
        </authorList>
    </citation>
    <scope>NUCLEOTIDE SEQUENCE</scope>
    <source>
        <strain evidence="1">20211129_DDA</strain>
        <tissue evidence="1">Liver</tissue>
    </source>
</reference>